<organism evidence="19 20">
    <name type="scientific">Geodia barretti</name>
    <name type="common">Barrett's horny sponge</name>
    <dbReference type="NCBI Taxonomy" id="519541"/>
    <lineage>
        <taxon>Eukaryota</taxon>
        <taxon>Metazoa</taxon>
        <taxon>Porifera</taxon>
        <taxon>Demospongiae</taxon>
        <taxon>Heteroscleromorpha</taxon>
        <taxon>Tetractinellida</taxon>
        <taxon>Astrophorina</taxon>
        <taxon>Geodiidae</taxon>
        <taxon>Geodia</taxon>
    </lineage>
</organism>
<evidence type="ECO:0000259" key="18">
    <source>
        <dbReference type="Pfam" id="PF04548"/>
    </source>
</evidence>
<keyword evidence="6" id="KW-0934">Plastid</keyword>
<keyword evidence="20" id="KW-1185">Reference proteome</keyword>
<evidence type="ECO:0000313" key="19">
    <source>
        <dbReference type="EMBL" id="CAI8026523.1"/>
    </source>
</evidence>
<comment type="similarity">
    <text evidence="3">Belongs to the TRAFAC class TrmE-Era-EngA-EngB-Septin-like GTPase superfamily. AIG1/Toc34/Toc159-like paraseptin GTPase family. IAN subfamily.</text>
</comment>
<proteinExistence type="inferred from homology"/>
<evidence type="ECO:0000256" key="6">
    <source>
        <dbReference type="ARBA" id="ARBA00022640"/>
    </source>
</evidence>
<evidence type="ECO:0000256" key="8">
    <source>
        <dbReference type="ARBA" id="ARBA00022723"/>
    </source>
</evidence>
<keyword evidence="11" id="KW-1002">Plastid outer membrane</keyword>
<evidence type="ECO:0000256" key="1">
    <source>
        <dbReference type="ARBA" id="ARBA00001946"/>
    </source>
</evidence>
<dbReference type="PANTHER" id="PTHR10903:SF135">
    <property type="entry name" value="TRANSLOCASE OF CHLOROPLAST 120, CHLOROPLASTIC-RELATED"/>
    <property type="match status" value="1"/>
</dbReference>
<dbReference type="GO" id="GO:0015031">
    <property type="term" value="P:protein transport"/>
    <property type="evidence" value="ECO:0007669"/>
    <property type="project" value="UniProtKB-KW"/>
</dbReference>
<dbReference type="Gene3D" id="3.40.50.300">
    <property type="entry name" value="P-loop containing nucleotide triphosphate hydrolases"/>
    <property type="match status" value="1"/>
</dbReference>
<evidence type="ECO:0000256" key="2">
    <source>
        <dbReference type="ARBA" id="ARBA00004167"/>
    </source>
</evidence>
<keyword evidence="9" id="KW-0547">Nucleotide-binding</keyword>
<keyword evidence="4" id="KW-0813">Transport</keyword>
<evidence type="ECO:0000256" key="9">
    <source>
        <dbReference type="ARBA" id="ARBA00022741"/>
    </source>
</evidence>
<dbReference type="InterPro" id="IPR045058">
    <property type="entry name" value="GIMA/IAN/Toc"/>
</dbReference>
<comment type="caution">
    <text evidence="19">The sequence shown here is derived from an EMBL/GenBank/DDBJ whole genome shotgun (WGS) entry which is preliminary data.</text>
</comment>
<dbReference type="GO" id="GO:0005525">
    <property type="term" value="F:GTP binding"/>
    <property type="evidence" value="ECO:0007669"/>
    <property type="project" value="UniProtKB-KW"/>
</dbReference>
<sequence>MAADIVDSDIYNKFVLLPENIRRDVLQWFKSSKEVNIFITGKTGVGKSTLVNGLVGDKLAKEGDTLDPETAEVTSYEKKFEWQENDSVTVKVWDSPGLQDGTSNEAQYLADMKEKCSDMDIWIYCVSLMETRFEEDDEDVTAMKKLTEIFGKRMWENSLFILTFANLAQDMDTEILEAEDGQKPELFKAMIQAWKESVVSTLVTHVGVDEAIANRIEIVPAGYSIEPALLDRDHWLSPVWFAALYTMNPRAQPAMMKLNFGRIVEKPEEIRDEDLQKFIHEQPLIFSQRGAAVGEKYGESEVGKAVGCRMGKGASVEIKLVLELHAVAVEIAKRLQKAFMEYIEGTNEAKKGE</sequence>
<evidence type="ECO:0000256" key="10">
    <source>
        <dbReference type="ARBA" id="ARBA00022801"/>
    </source>
</evidence>
<keyword evidence="7" id="KW-0812">Transmembrane</keyword>
<comment type="subcellular location">
    <subcellularLocation>
        <location evidence="2">Membrane</location>
        <topology evidence="2">Single-pass membrane protein</topology>
    </subcellularLocation>
    <subcellularLocation>
        <location evidence="17">Plastid</location>
        <location evidence="17">Chloroplast outer membrane</location>
    </subcellularLocation>
</comment>
<dbReference type="AlphaFoldDB" id="A0AA35SC97"/>
<evidence type="ECO:0000256" key="3">
    <source>
        <dbReference type="ARBA" id="ARBA00008535"/>
    </source>
</evidence>
<keyword evidence="13" id="KW-0653">Protein transport</keyword>
<dbReference type="PANTHER" id="PTHR10903">
    <property type="entry name" value="GTPASE, IMAP FAMILY MEMBER-RELATED"/>
    <property type="match status" value="1"/>
</dbReference>
<evidence type="ECO:0000256" key="4">
    <source>
        <dbReference type="ARBA" id="ARBA00022448"/>
    </source>
</evidence>
<gene>
    <name evidence="19" type="ORF">GBAR_LOCUS15230</name>
</gene>
<feature type="domain" description="AIG1-type G" evidence="18">
    <location>
        <begin position="36"/>
        <end position="194"/>
    </location>
</feature>
<evidence type="ECO:0000256" key="7">
    <source>
        <dbReference type="ARBA" id="ARBA00022692"/>
    </source>
</evidence>
<keyword evidence="15" id="KW-0342">GTP-binding</keyword>
<dbReference type="InterPro" id="IPR006703">
    <property type="entry name" value="G_AIG1"/>
</dbReference>
<dbReference type="SUPFAM" id="SSF52540">
    <property type="entry name" value="P-loop containing nucleoside triphosphate hydrolases"/>
    <property type="match status" value="1"/>
</dbReference>
<reference evidence="19" key="1">
    <citation type="submission" date="2023-03" db="EMBL/GenBank/DDBJ databases">
        <authorList>
            <person name="Steffen K."/>
            <person name="Cardenas P."/>
        </authorList>
    </citation>
    <scope>NUCLEOTIDE SEQUENCE</scope>
</reference>
<keyword evidence="8" id="KW-0479">Metal-binding</keyword>
<dbReference type="Proteomes" id="UP001174909">
    <property type="component" value="Unassembled WGS sequence"/>
</dbReference>
<dbReference type="EMBL" id="CASHTH010002216">
    <property type="protein sequence ID" value="CAI8026523.1"/>
    <property type="molecule type" value="Genomic_DNA"/>
</dbReference>
<accession>A0AA35SC97</accession>
<evidence type="ECO:0000256" key="5">
    <source>
        <dbReference type="ARBA" id="ARBA00022528"/>
    </source>
</evidence>
<name>A0AA35SC97_GEOBA</name>
<dbReference type="GO" id="GO:0046872">
    <property type="term" value="F:metal ion binding"/>
    <property type="evidence" value="ECO:0007669"/>
    <property type="project" value="UniProtKB-KW"/>
</dbReference>
<dbReference type="GO" id="GO:0016020">
    <property type="term" value="C:membrane"/>
    <property type="evidence" value="ECO:0007669"/>
    <property type="project" value="UniProtKB-SubCell"/>
</dbReference>
<keyword evidence="14" id="KW-1133">Transmembrane helix</keyword>
<dbReference type="GO" id="GO:0016787">
    <property type="term" value="F:hydrolase activity"/>
    <property type="evidence" value="ECO:0007669"/>
    <property type="project" value="UniProtKB-KW"/>
</dbReference>
<keyword evidence="10" id="KW-0378">Hydrolase</keyword>
<dbReference type="InterPro" id="IPR027417">
    <property type="entry name" value="P-loop_NTPase"/>
</dbReference>
<evidence type="ECO:0000256" key="14">
    <source>
        <dbReference type="ARBA" id="ARBA00022989"/>
    </source>
</evidence>
<dbReference type="Pfam" id="PF04548">
    <property type="entry name" value="AIG1"/>
    <property type="match status" value="1"/>
</dbReference>
<evidence type="ECO:0000256" key="16">
    <source>
        <dbReference type="ARBA" id="ARBA00023136"/>
    </source>
</evidence>
<keyword evidence="16" id="KW-0472">Membrane</keyword>
<protein>
    <submittedName>
        <fullName evidence="19">Translocase of chloroplast 34 homolog, chloroplastic</fullName>
    </submittedName>
</protein>
<evidence type="ECO:0000256" key="12">
    <source>
        <dbReference type="ARBA" id="ARBA00022842"/>
    </source>
</evidence>
<keyword evidence="5" id="KW-0150">Chloroplast</keyword>
<evidence type="ECO:0000256" key="15">
    <source>
        <dbReference type="ARBA" id="ARBA00023134"/>
    </source>
</evidence>
<evidence type="ECO:0000313" key="20">
    <source>
        <dbReference type="Proteomes" id="UP001174909"/>
    </source>
</evidence>
<comment type="cofactor">
    <cofactor evidence="1">
        <name>Mg(2+)</name>
        <dbReference type="ChEBI" id="CHEBI:18420"/>
    </cofactor>
</comment>
<evidence type="ECO:0000256" key="17">
    <source>
        <dbReference type="ARBA" id="ARBA00024013"/>
    </source>
</evidence>
<evidence type="ECO:0000256" key="13">
    <source>
        <dbReference type="ARBA" id="ARBA00022927"/>
    </source>
</evidence>
<keyword evidence="12" id="KW-0460">Magnesium</keyword>
<evidence type="ECO:0000256" key="11">
    <source>
        <dbReference type="ARBA" id="ARBA00022805"/>
    </source>
</evidence>